<dbReference type="SUPFAM" id="SSF51556">
    <property type="entry name" value="Metallo-dependent hydrolases"/>
    <property type="match status" value="1"/>
</dbReference>
<dbReference type="Proteomes" id="UP001348265">
    <property type="component" value="Unassembled WGS sequence"/>
</dbReference>
<keyword evidence="1" id="KW-0479">Metal-binding</keyword>
<evidence type="ECO:0000256" key="1">
    <source>
        <dbReference type="ARBA" id="ARBA00022723"/>
    </source>
</evidence>
<reference evidence="4 5" key="1">
    <citation type="submission" date="2023-08" db="EMBL/GenBank/DDBJ databases">
        <authorList>
            <person name="Sharma P."/>
            <person name="Verma V."/>
            <person name="Mohan M.K."/>
            <person name="Dubey A.K."/>
        </authorList>
    </citation>
    <scope>NUCLEOTIDE SEQUENCE [LARGE SCALE GENOMIC DNA]</scope>
    <source>
        <strain evidence="4 5">ADP4</strain>
    </source>
</reference>
<dbReference type="PANTHER" id="PTHR10819">
    <property type="entry name" value="PHOSPHOTRIESTERASE-RELATED"/>
    <property type="match status" value="1"/>
</dbReference>
<evidence type="ECO:0000313" key="4">
    <source>
        <dbReference type="EMBL" id="MEF3117151.1"/>
    </source>
</evidence>
<organism evidence="4 5">
    <name type="scientific">Streptomyces chrestomyceticus</name>
    <dbReference type="NCBI Taxonomy" id="68185"/>
    <lineage>
        <taxon>Bacteria</taxon>
        <taxon>Bacillati</taxon>
        <taxon>Actinomycetota</taxon>
        <taxon>Actinomycetes</taxon>
        <taxon>Kitasatosporales</taxon>
        <taxon>Streptomycetaceae</taxon>
        <taxon>Streptomyces</taxon>
    </lineage>
</organism>
<gene>
    <name evidence="4" type="ORF">RB636_28665</name>
</gene>
<dbReference type="InterPro" id="IPR001559">
    <property type="entry name" value="Phosphotriesterase"/>
</dbReference>
<comment type="similarity">
    <text evidence="3">Belongs to the metallo-dependent hydrolases superfamily. Phosphotriesterase family.</text>
</comment>
<protein>
    <submittedName>
        <fullName evidence="4">Phosphotriesterase</fullName>
    </submittedName>
</protein>
<dbReference type="InterPro" id="IPR032466">
    <property type="entry name" value="Metal_Hydrolase"/>
</dbReference>
<proteinExistence type="inferred from homology"/>
<accession>A0ABU7X053</accession>
<keyword evidence="5" id="KW-1185">Reference proteome</keyword>
<evidence type="ECO:0000256" key="2">
    <source>
        <dbReference type="ARBA" id="ARBA00022801"/>
    </source>
</evidence>
<sequence length="342" mass="35113">MVSARPEPAVRTVSGDVSPASLGLCDAHDHLFLRSPQLPGQELDDPRAAAAELRAFREAGGGTVIQWTPYGMGRRAGELPRLAEESGVRIVAATGLHQAVHYAPEVLERVGAKGGATGSGGGSADLAGLFVAELTAGIGSWSGDRGDDRTDAADGSGARPRAGMIKVAGGFHGLDAHARYTMAAAAEAHHATGAPIGVHLELGTGAHDVLDLLCGTLAVPPHRVVLGHLNRSPDLVAHRSAAAAGAYLAFDGPSRAHHATDWRLPDALAALADAGYGDRLLLGGDTTTAAARSVSGGPGMPHLLRRLRPRLELALGAELVRHLFTTNPARAFAVAWERAGGA</sequence>
<dbReference type="PROSITE" id="PS51347">
    <property type="entry name" value="PHOSPHOTRIESTERASE_2"/>
    <property type="match status" value="1"/>
</dbReference>
<name>A0ABU7X053_9ACTN</name>
<keyword evidence="2" id="KW-0378">Hydrolase</keyword>
<evidence type="ECO:0000313" key="5">
    <source>
        <dbReference type="Proteomes" id="UP001348265"/>
    </source>
</evidence>
<comment type="caution">
    <text evidence="4">The sequence shown here is derived from an EMBL/GenBank/DDBJ whole genome shotgun (WGS) entry which is preliminary data.</text>
</comment>
<dbReference type="RefSeq" id="WP_331788727.1">
    <property type="nucleotide sequence ID" value="NZ_JAVFKM010000017.1"/>
</dbReference>
<dbReference type="PANTHER" id="PTHR10819:SF3">
    <property type="entry name" value="PHOSPHOTRIESTERASE-RELATED PROTEIN"/>
    <property type="match status" value="1"/>
</dbReference>
<dbReference type="EMBL" id="JAVFKM010000017">
    <property type="protein sequence ID" value="MEF3117151.1"/>
    <property type="molecule type" value="Genomic_DNA"/>
</dbReference>
<feature type="modified residue" description="N6-carboxylysine" evidence="3">
    <location>
        <position position="166"/>
    </location>
</feature>
<dbReference type="PIRSF" id="PIRSF016839">
    <property type="entry name" value="PhP"/>
    <property type="match status" value="1"/>
</dbReference>
<dbReference type="Pfam" id="PF02126">
    <property type="entry name" value="PTE"/>
    <property type="match status" value="1"/>
</dbReference>
<dbReference type="Gene3D" id="3.20.20.140">
    <property type="entry name" value="Metal-dependent hydrolases"/>
    <property type="match status" value="1"/>
</dbReference>
<evidence type="ECO:0000256" key="3">
    <source>
        <dbReference type="PROSITE-ProRule" id="PRU00679"/>
    </source>
</evidence>